<evidence type="ECO:0000313" key="3">
    <source>
        <dbReference type="Proteomes" id="UP000683360"/>
    </source>
</evidence>
<feature type="transmembrane region" description="Helical" evidence="1">
    <location>
        <begin position="196"/>
        <end position="221"/>
    </location>
</feature>
<keyword evidence="1" id="KW-0812">Transmembrane</keyword>
<feature type="transmembrane region" description="Helical" evidence="1">
    <location>
        <begin position="31"/>
        <end position="51"/>
    </location>
</feature>
<keyword evidence="3" id="KW-1185">Reference proteome</keyword>
<accession>A0A8S3T7L7</accession>
<dbReference type="AlphaFoldDB" id="A0A8S3T7L7"/>
<dbReference type="OrthoDB" id="6213292at2759"/>
<evidence type="ECO:0000256" key="1">
    <source>
        <dbReference type="SAM" id="Phobius"/>
    </source>
</evidence>
<sequence>MNVSKANYTNITKYGYDLNERVSNIVSMANLLQTMFLLVGVPANCFVLYIYTFKKPKGDRFGVVLSSLVDLTASVFGSACGFAMNTNPVNFYSDSQCAFMLGSNMLLWNLSGVCILNVTTYRYILLRYPLFQLNNRNRQIITVIVMLVAIGFSIPAFIFYGETKIGLRLQNFTAFGKMCGASGILEKGPLFQVYPIVVSVIYTFVFLYLTFIQLRLLVLFYRGLAKMERIPPSFRHGTLAHLKIMDNFKIIDRYADKNFFVIGSDALICKSCEKKSMKITCGTDDRLGKKCL</sequence>
<dbReference type="EMBL" id="CAJPWZ010002032">
    <property type="protein sequence ID" value="CAG2229610.1"/>
    <property type="molecule type" value="Genomic_DNA"/>
</dbReference>
<dbReference type="Gene3D" id="1.20.1070.10">
    <property type="entry name" value="Rhodopsin 7-helix transmembrane proteins"/>
    <property type="match status" value="1"/>
</dbReference>
<organism evidence="2 3">
    <name type="scientific">Mytilus edulis</name>
    <name type="common">Blue mussel</name>
    <dbReference type="NCBI Taxonomy" id="6550"/>
    <lineage>
        <taxon>Eukaryota</taxon>
        <taxon>Metazoa</taxon>
        <taxon>Spiralia</taxon>
        <taxon>Lophotrochozoa</taxon>
        <taxon>Mollusca</taxon>
        <taxon>Bivalvia</taxon>
        <taxon>Autobranchia</taxon>
        <taxon>Pteriomorphia</taxon>
        <taxon>Mytilida</taxon>
        <taxon>Mytiloidea</taxon>
        <taxon>Mytilidae</taxon>
        <taxon>Mytilinae</taxon>
        <taxon>Mytilus</taxon>
    </lineage>
</organism>
<gene>
    <name evidence="2" type="ORF">MEDL_42498</name>
</gene>
<reference evidence="2" key="1">
    <citation type="submission" date="2021-03" db="EMBL/GenBank/DDBJ databases">
        <authorList>
            <person name="Bekaert M."/>
        </authorList>
    </citation>
    <scope>NUCLEOTIDE SEQUENCE</scope>
</reference>
<evidence type="ECO:0000313" key="2">
    <source>
        <dbReference type="EMBL" id="CAG2229610.1"/>
    </source>
</evidence>
<feature type="transmembrane region" description="Helical" evidence="1">
    <location>
        <begin position="105"/>
        <end position="128"/>
    </location>
</feature>
<comment type="caution">
    <text evidence="2">The sequence shown here is derived from an EMBL/GenBank/DDBJ whole genome shotgun (WGS) entry which is preliminary data.</text>
</comment>
<dbReference type="SUPFAM" id="SSF81321">
    <property type="entry name" value="Family A G protein-coupled receptor-like"/>
    <property type="match status" value="1"/>
</dbReference>
<proteinExistence type="predicted"/>
<feature type="transmembrane region" description="Helical" evidence="1">
    <location>
        <begin position="140"/>
        <end position="160"/>
    </location>
</feature>
<dbReference type="Proteomes" id="UP000683360">
    <property type="component" value="Unassembled WGS sequence"/>
</dbReference>
<protein>
    <recommendedName>
        <fullName evidence="4">G-protein coupled receptors family 1 profile domain-containing protein</fullName>
    </recommendedName>
</protein>
<feature type="transmembrane region" description="Helical" evidence="1">
    <location>
        <begin position="63"/>
        <end position="85"/>
    </location>
</feature>
<keyword evidence="1" id="KW-1133">Transmembrane helix</keyword>
<evidence type="ECO:0008006" key="4">
    <source>
        <dbReference type="Google" id="ProtNLM"/>
    </source>
</evidence>
<name>A0A8S3T7L7_MYTED</name>
<keyword evidence="1" id="KW-0472">Membrane</keyword>